<gene>
    <name evidence="8" type="primary">XRN2</name>
    <name evidence="8" type="ORF">SO694_00072054</name>
</gene>
<feature type="region of interest" description="Disordered" evidence="5">
    <location>
        <begin position="882"/>
        <end position="974"/>
    </location>
</feature>
<dbReference type="Pfam" id="PF03159">
    <property type="entry name" value="XRN_N"/>
    <property type="match status" value="1"/>
</dbReference>
<keyword evidence="3 8" id="KW-0269">Exonuclease</keyword>
<keyword evidence="9" id="KW-1185">Reference proteome</keyword>
<evidence type="ECO:0000313" key="9">
    <source>
        <dbReference type="Proteomes" id="UP001363151"/>
    </source>
</evidence>
<evidence type="ECO:0000259" key="7">
    <source>
        <dbReference type="PROSITE" id="PS51061"/>
    </source>
</evidence>
<name>A0ABR1FIG3_AURAN</name>
<dbReference type="Pfam" id="PF17846">
    <property type="entry name" value="XRN_M"/>
    <property type="match status" value="1"/>
</dbReference>
<evidence type="ECO:0000256" key="4">
    <source>
        <dbReference type="PROSITE-ProRule" id="PRU00723"/>
    </source>
</evidence>
<proteinExistence type="predicted"/>
<dbReference type="PANTHER" id="PTHR12341:SF41">
    <property type="entry name" value="5'-3' EXORIBONUCLEASE 2"/>
    <property type="match status" value="1"/>
</dbReference>
<dbReference type="CDD" id="cd18673">
    <property type="entry name" value="PIN_XRN1-2-like"/>
    <property type="match status" value="1"/>
</dbReference>
<reference evidence="8 9" key="1">
    <citation type="submission" date="2024-03" db="EMBL/GenBank/DDBJ databases">
        <title>Aureococcus anophagefferens CCMP1851 and Kratosvirus quantuckense: Draft genome of a second virus-susceptible host strain in the model system.</title>
        <authorList>
            <person name="Chase E."/>
            <person name="Truchon A.R."/>
            <person name="Schepens W."/>
            <person name="Wilhelm S.W."/>
        </authorList>
    </citation>
    <scope>NUCLEOTIDE SEQUENCE [LARGE SCALE GENOMIC DNA]</scope>
    <source>
        <strain evidence="8 9">CCMP1851</strain>
    </source>
</reference>
<organism evidence="8 9">
    <name type="scientific">Aureococcus anophagefferens</name>
    <name type="common">Harmful bloom alga</name>
    <dbReference type="NCBI Taxonomy" id="44056"/>
    <lineage>
        <taxon>Eukaryota</taxon>
        <taxon>Sar</taxon>
        <taxon>Stramenopiles</taxon>
        <taxon>Ochrophyta</taxon>
        <taxon>Pelagophyceae</taxon>
        <taxon>Pelagomonadales</taxon>
        <taxon>Pelagomonadaceae</taxon>
        <taxon>Aureococcus</taxon>
    </lineage>
</organism>
<keyword evidence="4" id="KW-0862">Zinc</keyword>
<dbReference type="InterPro" id="IPR004859">
    <property type="entry name" value="Xrn1_N"/>
</dbReference>
<evidence type="ECO:0000256" key="2">
    <source>
        <dbReference type="ARBA" id="ARBA00022801"/>
    </source>
</evidence>
<dbReference type="InterPro" id="IPR041412">
    <property type="entry name" value="Xrn1_helical"/>
</dbReference>
<dbReference type="InterPro" id="IPR027073">
    <property type="entry name" value="5_3_exoribonuclease"/>
</dbReference>
<keyword evidence="1" id="KW-0540">Nuclease</keyword>
<comment type="caution">
    <text evidence="8">The sequence shown here is derived from an EMBL/GenBank/DDBJ whole genome shotgun (WGS) entry which is preliminary data.</text>
</comment>
<feature type="domain" description="R3H" evidence="7">
    <location>
        <begin position="453"/>
        <end position="516"/>
    </location>
</feature>
<dbReference type="SUPFAM" id="SSF82708">
    <property type="entry name" value="R3H domain"/>
    <property type="match status" value="1"/>
</dbReference>
<evidence type="ECO:0000256" key="1">
    <source>
        <dbReference type="ARBA" id="ARBA00022722"/>
    </source>
</evidence>
<feature type="domain" description="C3H1-type" evidence="6">
    <location>
        <begin position="421"/>
        <end position="449"/>
    </location>
</feature>
<keyword evidence="4" id="KW-0863">Zinc-finger</keyword>
<keyword evidence="4" id="KW-0479">Metal-binding</keyword>
<feature type="zinc finger region" description="C3H1-type" evidence="4">
    <location>
        <begin position="421"/>
        <end position="449"/>
    </location>
</feature>
<dbReference type="Gene3D" id="3.30.1370.50">
    <property type="entry name" value="R3H-like domain"/>
    <property type="match status" value="1"/>
</dbReference>
<protein>
    <submittedName>
        <fullName evidence="8">5'-3' exonuclease</fullName>
    </submittedName>
</protein>
<dbReference type="InterPro" id="IPR036867">
    <property type="entry name" value="R3H_dom_sf"/>
</dbReference>
<dbReference type="SMART" id="SM00393">
    <property type="entry name" value="R3H"/>
    <property type="match status" value="1"/>
</dbReference>
<accession>A0ABR1FIG3</accession>
<evidence type="ECO:0000259" key="6">
    <source>
        <dbReference type="PROSITE" id="PS50103"/>
    </source>
</evidence>
<dbReference type="Gene3D" id="1.25.40.1050">
    <property type="match status" value="1"/>
</dbReference>
<evidence type="ECO:0000313" key="8">
    <source>
        <dbReference type="EMBL" id="KAK7231384.1"/>
    </source>
</evidence>
<dbReference type="GO" id="GO:0004527">
    <property type="term" value="F:exonuclease activity"/>
    <property type="evidence" value="ECO:0007669"/>
    <property type="project" value="UniProtKB-KW"/>
</dbReference>
<feature type="compositionally biased region" description="Low complexity" evidence="5">
    <location>
        <begin position="959"/>
        <end position="968"/>
    </location>
</feature>
<sequence length="974" mass="107452">MGVPAFFQWLRERYPTMMHEVMEGESLDRAYANAAAEGRQPVQRCDHLYLDLNGIVHPCCHPEDGQPQPKSEEEMLRRIEAHLDRLMELMRPTAFVYFALDGVAPRAKMNQQRTRRYVAAQERAEAAAAEDALRDELAATGQPAPEKKAAKWDHNVITPGTEFMRKLADFLRAYCARRARSHPRWKHISFLLSDATVPGEGEHKIISYVRALRQQEGYDPATQHCIVGEDADLIMLSLALHEENFLVLRKRMKWEAPECDDAAAAAFGNEAAALVADEDEFPDAAPHGFHLVQIRVLRGYLKASLAEGCGPLAAAAAREGGMDYATYVERVIDDFVFLCFFCGNDFLPHLPSFDIREGALDVILELYRRRQGDCAKLGDALLTNGGTIIPSKAAQYLTALAEVEAPIFERRAKRKKRELLPKRDTQCAEFTRRGHCKFGDACEFKHGDHVPAERADERLRDRLLDFARSDASDLLLEATLSSRDRKQVHAIAEDFGMTHNSEGDGADRRIRCAKGPAFVQARFPRGGAAGAADAGESDAAVADKFMEEVKRRLAAEMTQKHGSHENDAVGLGEGPGWRERYYKVKLDADDRAVKEVCREYWRGLQWVLSYYYSGCASWVYYYERHYAPFACDLAAYAPLCPPFWDKKAAGEPFKPLAQLLAVIPPGSAHCLPEACRLVMGLDVEHASDDVRAAAATARGLVGKRGLELMFPTKIKMDPNGRKHQWEWVALLPFLDERKLTTVIDAVAATFDDGERARNTTRLGLAAAGAGHARPPFPVAFLNLSKLPDEPPYLAFPEPADLAPHLCRPVGPSPDTSEGGLTGCEGRERDAVWKPGEAAGKMRDTGEARKHPRMRLADLQSAGRMIRYHAGQDQRHAAMAAARARAAPAPAARRRRAPHRCCGPTSAAPLPLASRPPNGASARRAPSFSRPPNGGLRADAPPHAFSRPPPPASTAANSDATRACATAKAARSRQA</sequence>
<dbReference type="Proteomes" id="UP001363151">
    <property type="component" value="Unassembled WGS sequence"/>
</dbReference>
<keyword evidence="2" id="KW-0378">Hydrolase</keyword>
<evidence type="ECO:0000256" key="5">
    <source>
        <dbReference type="SAM" id="MobiDB-lite"/>
    </source>
</evidence>
<evidence type="ECO:0000256" key="3">
    <source>
        <dbReference type="ARBA" id="ARBA00022839"/>
    </source>
</evidence>
<feature type="compositionally biased region" description="Low complexity" evidence="5">
    <location>
        <begin position="903"/>
        <end position="916"/>
    </location>
</feature>
<dbReference type="PROSITE" id="PS50103">
    <property type="entry name" value="ZF_C3H1"/>
    <property type="match status" value="1"/>
</dbReference>
<dbReference type="InterPro" id="IPR001374">
    <property type="entry name" value="R3H_dom"/>
</dbReference>
<dbReference type="PROSITE" id="PS51061">
    <property type="entry name" value="R3H"/>
    <property type="match status" value="1"/>
</dbReference>
<dbReference type="InterPro" id="IPR000571">
    <property type="entry name" value="Znf_CCCH"/>
</dbReference>
<dbReference type="CDD" id="cd02325">
    <property type="entry name" value="R3H"/>
    <property type="match status" value="1"/>
</dbReference>
<dbReference type="PANTHER" id="PTHR12341">
    <property type="entry name" value="5'-&gt;3' EXORIBONUCLEASE"/>
    <property type="match status" value="1"/>
</dbReference>
<dbReference type="EMBL" id="JBBJCI010000416">
    <property type="protein sequence ID" value="KAK7231384.1"/>
    <property type="molecule type" value="Genomic_DNA"/>
</dbReference>
<dbReference type="Gene3D" id="3.40.50.12390">
    <property type="match status" value="2"/>
</dbReference>